<accession>A0ABP1GE99</accession>
<feature type="transmembrane region" description="Helical" evidence="1">
    <location>
        <begin position="525"/>
        <end position="551"/>
    </location>
</feature>
<protein>
    <submittedName>
        <fullName evidence="2">Uncharacterized protein</fullName>
    </submittedName>
</protein>
<reference evidence="2 3" key="1">
    <citation type="submission" date="2024-07" db="EMBL/GenBank/DDBJ databases">
        <authorList>
            <person name="Akdeniz Z."/>
        </authorList>
    </citation>
    <scope>NUCLEOTIDE SEQUENCE [LARGE SCALE GENOMIC DNA]</scope>
</reference>
<dbReference type="Proteomes" id="UP001642409">
    <property type="component" value="Unassembled WGS sequence"/>
</dbReference>
<evidence type="ECO:0000313" key="2">
    <source>
        <dbReference type="EMBL" id="CAL5970173.1"/>
    </source>
</evidence>
<organism evidence="2 3">
    <name type="scientific">Hexamita inflata</name>
    <dbReference type="NCBI Taxonomy" id="28002"/>
    <lineage>
        <taxon>Eukaryota</taxon>
        <taxon>Metamonada</taxon>
        <taxon>Diplomonadida</taxon>
        <taxon>Hexamitidae</taxon>
        <taxon>Hexamitinae</taxon>
        <taxon>Hexamita</taxon>
    </lineage>
</organism>
<keyword evidence="1" id="KW-0812">Transmembrane</keyword>
<dbReference type="EMBL" id="CAXDID020000001">
    <property type="protein sequence ID" value="CAL5970173.1"/>
    <property type="molecule type" value="Genomic_DNA"/>
</dbReference>
<sequence>MIVFITMFQELARAAKVEQFNCYTSLADIQLYADTQKIVVTVQTTNNSACDIPHGIKVSLQIDSLGVYEPYVYVRDYNYATTTTIYMKCSNAACSSIPSSASGIIIIESKTKVTKIPAGSVRVSRGVAENCFNDNETYAELYQGYIVLGTVPTFNCINDIASTVNGVLTLNPVNAVKLYITYSDNSMTIHQDLTVAVEADVVVPTASVTDTSVPLRISLSSPTISTYFNQKIDNGVITKDMKFFRFYLQFETDSSSATPLVKVAQVTANFYTLSGFPQAYTSYSIQVLDNGFLLSKTIGPNTATYNSQIASLGIDSFVIVFTFEYADNAKTDEFRNKLVGKSVAPADPLIFTAGSVQRTCEVRFPNQNCAQILYDLKHRNINELYAFVSYFHYQGTNLVTNYTVEVDNIIDSCFLSGQLSYDNSTKTLNATVTVNPNSYHCAIVKNDQITIKIYLANGSRNVLIDTQVIDYVPGVQNYVSVGNIIEGNPEINIHYFREGVILDAVSLTEYILVANNDLLMEQVYIVLKILGVHFGIVVLYLIWHFVIYAIITKSKNAKAAQQKVRNLIPEDFDN</sequence>
<name>A0ABP1GE99_9EUKA</name>
<evidence type="ECO:0000256" key="1">
    <source>
        <dbReference type="SAM" id="Phobius"/>
    </source>
</evidence>
<proteinExistence type="predicted"/>
<comment type="caution">
    <text evidence="2">The sequence shown here is derived from an EMBL/GenBank/DDBJ whole genome shotgun (WGS) entry which is preliminary data.</text>
</comment>
<keyword evidence="1" id="KW-0472">Membrane</keyword>
<keyword evidence="1" id="KW-1133">Transmembrane helix</keyword>
<keyword evidence="3" id="KW-1185">Reference proteome</keyword>
<evidence type="ECO:0000313" key="3">
    <source>
        <dbReference type="Proteomes" id="UP001642409"/>
    </source>
</evidence>
<gene>
    <name evidence="2" type="ORF">HINF_LOCUS113</name>
</gene>